<accession>A0ABP3H9U3</accession>
<dbReference type="Proteomes" id="UP001500063">
    <property type="component" value="Unassembled WGS sequence"/>
</dbReference>
<gene>
    <name evidence="1" type="ORF">GCM10010319_47630</name>
</gene>
<comment type="caution">
    <text evidence="1">The sequence shown here is derived from an EMBL/GenBank/DDBJ whole genome shotgun (WGS) entry which is preliminary data.</text>
</comment>
<evidence type="ECO:0000313" key="1">
    <source>
        <dbReference type="EMBL" id="GAA0364266.1"/>
    </source>
</evidence>
<organism evidence="1 2">
    <name type="scientific">Streptomyces blastmyceticus</name>
    <dbReference type="NCBI Taxonomy" id="68180"/>
    <lineage>
        <taxon>Bacteria</taxon>
        <taxon>Bacillati</taxon>
        <taxon>Actinomycetota</taxon>
        <taxon>Actinomycetes</taxon>
        <taxon>Kitasatosporales</taxon>
        <taxon>Streptomycetaceae</taxon>
        <taxon>Streptomyces</taxon>
    </lineage>
</organism>
<reference evidence="2" key="1">
    <citation type="journal article" date="2019" name="Int. J. Syst. Evol. Microbiol.">
        <title>The Global Catalogue of Microorganisms (GCM) 10K type strain sequencing project: providing services to taxonomists for standard genome sequencing and annotation.</title>
        <authorList>
            <consortium name="The Broad Institute Genomics Platform"/>
            <consortium name="The Broad Institute Genome Sequencing Center for Infectious Disease"/>
            <person name="Wu L."/>
            <person name="Ma J."/>
        </authorList>
    </citation>
    <scope>NUCLEOTIDE SEQUENCE [LARGE SCALE GENOMIC DNA]</scope>
    <source>
        <strain evidence="2">JCM 4565</strain>
    </source>
</reference>
<keyword evidence="2" id="KW-1185">Reference proteome</keyword>
<proteinExistence type="predicted"/>
<dbReference type="EMBL" id="BAAABW010000026">
    <property type="protein sequence ID" value="GAA0364266.1"/>
    <property type="molecule type" value="Genomic_DNA"/>
</dbReference>
<name>A0ABP3H9U3_9ACTN</name>
<protein>
    <submittedName>
        <fullName evidence="1">Uncharacterized protein</fullName>
    </submittedName>
</protein>
<evidence type="ECO:0000313" key="2">
    <source>
        <dbReference type="Proteomes" id="UP001500063"/>
    </source>
</evidence>
<dbReference type="RefSeq" id="WP_344120706.1">
    <property type="nucleotide sequence ID" value="NZ_BAAABW010000026.1"/>
</dbReference>
<sequence>MTVASNQLPSALAVRQNVRAAWDDGCPTELTSGETWDIVEIDYELGRRARAYMAERYLGLGLYIASGSRRAIWVLVPLGTAYRLIGIPGVTVPSPGWKLTAPPPGRYRADRTWVLPPTVLLRAPWAALTDTGHLREALEATQAAEAPRCL</sequence>